<feature type="non-terminal residue" evidence="1">
    <location>
        <position position="1"/>
    </location>
</feature>
<gene>
    <name evidence="1" type="ORF">S01H1_82100</name>
</gene>
<dbReference type="Gene3D" id="2.130.10.10">
    <property type="entry name" value="YVTN repeat-like/Quinoprotein amine dehydrogenase"/>
    <property type="match status" value="1"/>
</dbReference>
<comment type="caution">
    <text evidence="1">The sequence shown here is derived from an EMBL/GenBank/DDBJ whole genome shotgun (WGS) entry which is preliminary data.</text>
</comment>
<dbReference type="EMBL" id="BARS01055633">
    <property type="protein sequence ID" value="GAG47543.1"/>
    <property type="molecule type" value="Genomic_DNA"/>
</dbReference>
<dbReference type="SUPFAM" id="SSF50978">
    <property type="entry name" value="WD40 repeat-like"/>
    <property type="match status" value="1"/>
</dbReference>
<name>X0YG01_9ZZZZ</name>
<organism evidence="1">
    <name type="scientific">marine sediment metagenome</name>
    <dbReference type="NCBI Taxonomy" id="412755"/>
    <lineage>
        <taxon>unclassified sequences</taxon>
        <taxon>metagenomes</taxon>
        <taxon>ecological metagenomes</taxon>
    </lineage>
</organism>
<proteinExistence type="predicted"/>
<dbReference type="InterPro" id="IPR036322">
    <property type="entry name" value="WD40_repeat_dom_sf"/>
</dbReference>
<reference evidence="1" key="1">
    <citation type="journal article" date="2014" name="Front. Microbiol.">
        <title>High frequency of phylogenetically diverse reductive dehalogenase-homologous genes in deep subseafloor sedimentary metagenomes.</title>
        <authorList>
            <person name="Kawai M."/>
            <person name="Futagami T."/>
            <person name="Toyoda A."/>
            <person name="Takaki Y."/>
            <person name="Nishi S."/>
            <person name="Hori S."/>
            <person name="Arai W."/>
            <person name="Tsubouchi T."/>
            <person name="Morono Y."/>
            <person name="Uchiyama I."/>
            <person name="Ito T."/>
            <person name="Fujiyama A."/>
            <person name="Inagaki F."/>
            <person name="Takami H."/>
        </authorList>
    </citation>
    <scope>NUCLEOTIDE SEQUENCE</scope>
    <source>
        <strain evidence="1">Expedition CK06-06</strain>
    </source>
</reference>
<protein>
    <submittedName>
        <fullName evidence="1">Uncharacterized protein</fullName>
    </submittedName>
</protein>
<accession>X0YG01</accession>
<dbReference type="AlphaFoldDB" id="X0YG01"/>
<sequence length="66" mass="7260">EIFSNRYFIIGTTKGNILILEAGSGKVVAEINKDSCVNDIKYDSELNILITCHDNGSIFAYFLGNS</sequence>
<dbReference type="InterPro" id="IPR015943">
    <property type="entry name" value="WD40/YVTN_repeat-like_dom_sf"/>
</dbReference>
<evidence type="ECO:0000313" key="1">
    <source>
        <dbReference type="EMBL" id="GAG47543.1"/>
    </source>
</evidence>